<proteinExistence type="inferred from homology"/>
<dbReference type="Gene3D" id="3.30.429.10">
    <property type="entry name" value="Macrophage Migration Inhibitory Factor"/>
    <property type="match status" value="1"/>
</dbReference>
<dbReference type="InterPro" id="IPR004370">
    <property type="entry name" value="4-OT-like_dom"/>
</dbReference>
<evidence type="ECO:0000313" key="5">
    <source>
        <dbReference type="Proteomes" id="UP000505325"/>
    </source>
</evidence>
<dbReference type="InterPro" id="IPR014347">
    <property type="entry name" value="Tautomerase/MIF_sf"/>
</dbReference>
<dbReference type="EMBL" id="CP054212">
    <property type="protein sequence ID" value="QKJ85410.1"/>
    <property type="molecule type" value="Genomic_DNA"/>
</dbReference>
<evidence type="ECO:0000256" key="2">
    <source>
        <dbReference type="ARBA" id="ARBA00023235"/>
    </source>
</evidence>
<dbReference type="AlphaFoldDB" id="A0A6M8UCP4"/>
<organism evidence="4 5">
    <name type="scientific">Paramixta manurensis</name>
    <dbReference type="NCBI Taxonomy" id="2740817"/>
    <lineage>
        <taxon>Bacteria</taxon>
        <taxon>Pseudomonadati</taxon>
        <taxon>Pseudomonadota</taxon>
        <taxon>Gammaproteobacteria</taxon>
        <taxon>Enterobacterales</taxon>
        <taxon>Erwiniaceae</taxon>
        <taxon>Paramixta</taxon>
    </lineage>
</organism>
<feature type="domain" description="4-oxalocrotonate tautomerase-like" evidence="3">
    <location>
        <begin position="2"/>
        <end position="61"/>
    </location>
</feature>
<name>A0A6M8UCP4_9GAMM</name>
<evidence type="ECO:0000313" key="4">
    <source>
        <dbReference type="EMBL" id="QKJ85410.1"/>
    </source>
</evidence>
<accession>A0A6M8UCP4</accession>
<dbReference type="Pfam" id="PF01361">
    <property type="entry name" value="Tautomerase"/>
    <property type="match status" value="1"/>
</dbReference>
<sequence>MPFVNYKFPEGILDAERKEEIIHRTTAMFVEYFGEDVRPFTMVLIDEVADGGWGRADETLTLAKMGLPAKQH</sequence>
<keyword evidence="5" id="KW-1185">Reference proteome</keyword>
<dbReference type="Proteomes" id="UP000505325">
    <property type="component" value="Chromosome"/>
</dbReference>
<comment type="similarity">
    <text evidence="1">Belongs to the 4-oxalocrotonate tautomerase family.</text>
</comment>
<keyword evidence="2" id="KW-0413">Isomerase</keyword>
<evidence type="ECO:0000256" key="1">
    <source>
        <dbReference type="ARBA" id="ARBA00006723"/>
    </source>
</evidence>
<dbReference type="PANTHER" id="PTHR35530">
    <property type="entry name" value="TAUTOMERASE-RELATED"/>
    <property type="match status" value="1"/>
</dbReference>
<reference evidence="4 5" key="1">
    <citation type="submission" date="2020-06" db="EMBL/GenBank/DDBJ databases">
        <title>Genome sequence of Paramixta manurensis strain PD-1.</title>
        <authorList>
            <person name="Lee C.W."/>
            <person name="Kim J."/>
        </authorList>
    </citation>
    <scope>NUCLEOTIDE SEQUENCE [LARGE SCALE GENOMIC DNA]</scope>
    <source>
        <strain evidence="4 5">PD-1</strain>
    </source>
</reference>
<evidence type="ECO:0000259" key="3">
    <source>
        <dbReference type="Pfam" id="PF01361"/>
    </source>
</evidence>
<dbReference type="RefSeq" id="WP_173632504.1">
    <property type="nucleotide sequence ID" value="NZ_CP054212.1"/>
</dbReference>
<dbReference type="KEGG" id="pmak:PMPD1_0431"/>
<gene>
    <name evidence="4" type="ORF">PMPD1_0431</name>
</gene>
<dbReference type="GO" id="GO:0016853">
    <property type="term" value="F:isomerase activity"/>
    <property type="evidence" value="ECO:0007669"/>
    <property type="project" value="UniProtKB-KW"/>
</dbReference>
<dbReference type="PANTHER" id="PTHR35530:SF2">
    <property type="entry name" value="BSL4019 PROTEIN"/>
    <property type="match status" value="1"/>
</dbReference>
<dbReference type="SUPFAM" id="SSF55331">
    <property type="entry name" value="Tautomerase/MIF"/>
    <property type="match status" value="1"/>
</dbReference>
<protein>
    <submittedName>
        <fullName evidence="4">4-oxalocrotonate tautomerase</fullName>
    </submittedName>
</protein>